<dbReference type="NCBIfam" id="NF001785">
    <property type="entry name" value="PRK00517.2-2"/>
    <property type="match status" value="1"/>
</dbReference>
<keyword evidence="8" id="KW-1185">Reference proteome</keyword>
<dbReference type="SUPFAM" id="SSF53335">
    <property type="entry name" value="S-adenosyl-L-methionine-dependent methyltransferases"/>
    <property type="match status" value="1"/>
</dbReference>
<evidence type="ECO:0000256" key="2">
    <source>
        <dbReference type="ARBA" id="ARBA00022490"/>
    </source>
</evidence>
<dbReference type="EMBL" id="FNZH01000002">
    <property type="protein sequence ID" value="SEJ13382.1"/>
    <property type="molecule type" value="Genomic_DNA"/>
</dbReference>
<evidence type="ECO:0000313" key="8">
    <source>
        <dbReference type="Proteomes" id="UP000199403"/>
    </source>
</evidence>
<dbReference type="GO" id="GO:0032259">
    <property type="term" value="P:methylation"/>
    <property type="evidence" value="ECO:0007669"/>
    <property type="project" value="UniProtKB-KW"/>
</dbReference>
<feature type="binding site" evidence="6">
    <location>
        <position position="170"/>
    </location>
    <ligand>
        <name>S-adenosyl-L-methionine</name>
        <dbReference type="ChEBI" id="CHEBI:59789"/>
    </ligand>
</feature>
<reference evidence="8" key="1">
    <citation type="submission" date="2016-10" db="EMBL/GenBank/DDBJ databases">
        <authorList>
            <person name="Varghese N."/>
            <person name="Submissions S."/>
        </authorList>
    </citation>
    <scope>NUCLEOTIDE SEQUENCE [LARGE SCALE GENOMIC DNA]</scope>
    <source>
        <strain evidence="8">IBRC-M 10761</strain>
    </source>
</reference>
<feature type="binding site" evidence="6">
    <location>
        <position position="127"/>
    </location>
    <ligand>
        <name>S-adenosyl-L-methionine</name>
        <dbReference type="ChEBI" id="CHEBI:59789"/>
    </ligand>
</feature>
<keyword evidence="2 6" id="KW-0963">Cytoplasm</keyword>
<dbReference type="PANTHER" id="PTHR43648">
    <property type="entry name" value="ELECTRON TRANSFER FLAVOPROTEIN BETA SUBUNIT LYSINE METHYLTRANSFERASE"/>
    <property type="match status" value="1"/>
</dbReference>
<dbReference type="Proteomes" id="UP000199403">
    <property type="component" value="Unassembled WGS sequence"/>
</dbReference>
<evidence type="ECO:0000256" key="1">
    <source>
        <dbReference type="ARBA" id="ARBA00009741"/>
    </source>
</evidence>
<evidence type="ECO:0000256" key="3">
    <source>
        <dbReference type="ARBA" id="ARBA00022603"/>
    </source>
</evidence>
<sequence length="278" mass="30746">MEYLAFKISCAPEYTDILIAEMAGIGFDSFLETETGFEACILPDTLDAALWEALLLRYRVAAGLIVQESTLPKTNWNEAWEKNYDPIELQDKVYVRATFHPGRAADFDHEIIITPKMSFGTGHHATTYLMLEWLLELDLAGKNVVDAGSGTGILAIMAKKRGAAEIVAFDIDEWSVENGNENFDLNGFSELRMQTGTIQSVNPTGTYDLILANINKNVLLEEMRTYAGKLSVGGSLLLSGFYAEDGDEIRSEAGKHGLHPAGQKTRSQWAALLFTKIR</sequence>
<keyword evidence="7" id="KW-0689">Ribosomal protein</keyword>
<keyword evidence="5 6" id="KW-0949">S-adenosyl-L-methionine</keyword>
<dbReference type="InterPro" id="IPR029063">
    <property type="entry name" value="SAM-dependent_MTases_sf"/>
</dbReference>
<dbReference type="CDD" id="cd02440">
    <property type="entry name" value="AdoMet_MTases"/>
    <property type="match status" value="1"/>
</dbReference>
<dbReference type="STRING" id="1416801.SAMN05192553_102555"/>
<evidence type="ECO:0000256" key="4">
    <source>
        <dbReference type="ARBA" id="ARBA00022679"/>
    </source>
</evidence>
<dbReference type="HAMAP" id="MF_00735">
    <property type="entry name" value="Methyltr_PrmA"/>
    <property type="match status" value="1"/>
</dbReference>
<dbReference type="GO" id="GO:0005840">
    <property type="term" value="C:ribosome"/>
    <property type="evidence" value="ECO:0007669"/>
    <property type="project" value="UniProtKB-KW"/>
</dbReference>
<feature type="binding site" evidence="6">
    <location>
        <position position="213"/>
    </location>
    <ligand>
        <name>S-adenosyl-L-methionine</name>
        <dbReference type="ChEBI" id="CHEBI:59789"/>
    </ligand>
</feature>
<gene>
    <name evidence="6" type="primary">prmA</name>
    <name evidence="7" type="ORF">SAMN05192553_102555</name>
</gene>
<evidence type="ECO:0000256" key="6">
    <source>
        <dbReference type="HAMAP-Rule" id="MF_00735"/>
    </source>
</evidence>
<comment type="similarity">
    <text evidence="1 6">Belongs to the methyltransferase superfamily. PrmA family.</text>
</comment>
<dbReference type="EC" id="2.1.1.-" evidence="6"/>
<dbReference type="AlphaFoldDB" id="A0A1H6WLL7"/>
<keyword evidence="7" id="KW-0687">Ribonucleoprotein</keyword>
<comment type="function">
    <text evidence="6">Methylates ribosomal protein L11.</text>
</comment>
<dbReference type="PANTHER" id="PTHR43648:SF1">
    <property type="entry name" value="ELECTRON TRANSFER FLAVOPROTEIN BETA SUBUNIT LYSINE METHYLTRANSFERASE"/>
    <property type="match status" value="1"/>
</dbReference>
<comment type="catalytic activity">
    <reaction evidence="6">
        <text>L-lysyl-[protein] + 3 S-adenosyl-L-methionine = N(6),N(6),N(6)-trimethyl-L-lysyl-[protein] + 3 S-adenosyl-L-homocysteine + 3 H(+)</text>
        <dbReference type="Rhea" id="RHEA:54192"/>
        <dbReference type="Rhea" id="RHEA-COMP:9752"/>
        <dbReference type="Rhea" id="RHEA-COMP:13826"/>
        <dbReference type="ChEBI" id="CHEBI:15378"/>
        <dbReference type="ChEBI" id="CHEBI:29969"/>
        <dbReference type="ChEBI" id="CHEBI:57856"/>
        <dbReference type="ChEBI" id="CHEBI:59789"/>
        <dbReference type="ChEBI" id="CHEBI:61961"/>
    </reaction>
</comment>
<protein>
    <recommendedName>
        <fullName evidence="6">Ribosomal protein L11 methyltransferase</fullName>
        <shortName evidence="6">L11 Mtase</shortName>
        <ecNumber evidence="6">2.1.1.-</ecNumber>
    </recommendedName>
</protein>
<dbReference type="InterPro" id="IPR050078">
    <property type="entry name" value="Ribosomal_L11_MeTrfase_PrmA"/>
</dbReference>
<dbReference type="RefSeq" id="WP_092171615.1">
    <property type="nucleotide sequence ID" value="NZ_FNZH01000002.1"/>
</dbReference>
<evidence type="ECO:0000313" key="7">
    <source>
        <dbReference type="EMBL" id="SEJ13382.1"/>
    </source>
</evidence>
<accession>A0A1H6WLL7</accession>
<evidence type="ECO:0000256" key="5">
    <source>
        <dbReference type="ARBA" id="ARBA00022691"/>
    </source>
</evidence>
<keyword evidence="3 6" id="KW-0489">Methyltransferase</keyword>
<dbReference type="InterPro" id="IPR004498">
    <property type="entry name" value="Ribosomal_PrmA_MeTrfase"/>
</dbReference>
<keyword evidence="4 6" id="KW-0808">Transferase</keyword>
<proteinExistence type="inferred from homology"/>
<name>A0A1H6WLL7_9BACT</name>
<organism evidence="7 8">
    <name type="scientific">Cyclobacterium xiamenense</name>
    <dbReference type="NCBI Taxonomy" id="1297121"/>
    <lineage>
        <taxon>Bacteria</taxon>
        <taxon>Pseudomonadati</taxon>
        <taxon>Bacteroidota</taxon>
        <taxon>Cytophagia</taxon>
        <taxon>Cytophagales</taxon>
        <taxon>Cyclobacteriaceae</taxon>
        <taxon>Cyclobacterium</taxon>
    </lineage>
</organism>
<dbReference type="Pfam" id="PF06325">
    <property type="entry name" value="PrmA"/>
    <property type="match status" value="1"/>
</dbReference>
<feature type="binding site" evidence="6">
    <location>
        <position position="148"/>
    </location>
    <ligand>
        <name>S-adenosyl-L-methionine</name>
        <dbReference type="ChEBI" id="CHEBI:59789"/>
    </ligand>
</feature>
<dbReference type="GO" id="GO:0008276">
    <property type="term" value="F:protein methyltransferase activity"/>
    <property type="evidence" value="ECO:0007669"/>
    <property type="project" value="UniProtKB-UniRule"/>
</dbReference>
<comment type="subcellular location">
    <subcellularLocation>
        <location evidence="6">Cytoplasm</location>
    </subcellularLocation>
</comment>
<dbReference type="OrthoDB" id="9785995at2"/>
<dbReference type="GO" id="GO:0005737">
    <property type="term" value="C:cytoplasm"/>
    <property type="evidence" value="ECO:0007669"/>
    <property type="project" value="UniProtKB-SubCell"/>
</dbReference>
<dbReference type="Gene3D" id="3.40.50.150">
    <property type="entry name" value="Vaccinia Virus protein VP39"/>
    <property type="match status" value="1"/>
</dbReference>